<dbReference type="CDD" id="cd00161">
    <property type="entry name" value="beta-trefoil_Ricin-like"/>
    <property type="match status" value="3"/>
</dbReference>
<dbReference type="Gene3D" id="2.10.270.10">
    <property type="entry name" value="Cholin Binding"/>
    <property type="match status" value="1"/>
</dbReference>
<dbReference type="EMBL" id="MPJZ01000073">
    <property type="protein sequence ID" value="OLU44281.1"/>
    <property type="molecule type" value="Genomic_DNA"/>
</dbReference>
<evidence type="ECO:0000259" key="2">
    <source>
        <dbReference type="SMART" id="SM00458"/>
    </source>
</evidence>
<dbReference type="PROSITE" id="PS50231">
    <property type="entry name" value="RICIN_B_LECTIN"/>
    <property type="match status" value="2"/>
</dbReference>
<dbReference type="Proteomes" id="UP000186758">
    <property type="component" value="Unassembled WGS sequence"/>
</dbReference>
<feature type="domain" description="Ricin B lectin" evidence="2">
    <location>
        <begin position="515"/>
        <end position="654"/>
    </location>
</feature>
<sequence length="1117" mass="122454">MKRKDILMLTASMMGIASGWAVLNDQVYAMTDEEPLPRFEEAVSEDKNIADTSIVLPEAPAEPTAVTEQSADTELADPAAIDGKAANLTDKSSPEKPAVPTETEKTDEDAAASDNVDDTDGSVSSEDSDEISPEAKGDKNDSLTAEPGDQAALTEAKLNVAKAPLRAAAGPTNGWVNNKYYVNGVVSTGETTIGQDRYLFDNAGNALKGFMYYDGRLLYCASNGKIQTGSFTVDKQTFTADSTGAINSMNCQNIPYYNQLDPRWSGYVIGQGTMGSTACTMMSLTTVVNYFNNTNYSPVDIAIDCHNAGYYNGRVPGTIASVWKYASNKYGLTYKEGLTLNSIAQSLLEGNIVVGGVGYSRWCPWYGSTHQIYLTGYRNGQVQVYDPYQTSQCGWFSLNDIWNVKSTDPDDNLNNGPFFALGKRNIATIHSSLAAYGTVVIGDQAYTGAAVRGNPIVGFYQNGSYVQLQEGRDYTVSYANNTNAGEARITVTGKGFYKGTISRTFYIVNNVIRDSTYTLQSSGNTSLVMDVINASKSSGAQLQIYADNNTLGQQYVIKRQANGYYTIQNKNSGLYLTSDADWRKIENGLKLTQQRYKNSGSCLWMIRATSNGYVISSSINSQYVLDVTGGYFTNNSKLQLYTRNGTKAQAWKLMDLELIAREIDQLAAANKDVVNDGYYIIRSTLNPNQVLDASNAGTANGTNIQIYTSNGTEAQLFQVSHSGNFLKITNTNSGKVLDIAGGARHPGSNIRLFDWNGSKAQLWIAVQTNDGVKLVSALDKNLVMDLFMARTTNTNNVWVYSDNNTRAQRWEFSKAEDPRTRLDKMALSGKRLINEGIYEIHSAVNSRYNLDVFMGYTNNRTNIQLYADNDTSAQRWVISFDDKGYATIKNQKSGHCLSLASNSVQSGTNILQSSGSTYSQKWIFKKNGNFIQIASAWNDRYVIDLSGAHAVNGRNIQLYANNGSNAQNWQFVNISSFSGAAGGDINDVVINTKPINPIKADYWNGQVLTPKLGIVEGPSGKESYYNLNMNGVLKIMRSIGNNDEYWLREDGVKMLGKYVMVAANLETRPRGSLIKTTLGMAIVCDTGDFVKKDPMQLDIAVGWKKDKETGTYYIDAL</sequence>
<dbReference type="Pfam" id="PF14200">
    <property type="entry name" value="RicinB_lectin_2"/>
    <property type="match status" value="3"/>
</dbReference>
<organism evidence="3 4">
    <name type="scientific">Faecalibaculum rodentium</name>
    <dbReference type="NCBI Taxonomy" id="1702221"/>
    <lineage>
        <taxon>Bacteria</taxon>
        <taxon>Bacillati</taxon>
        <taxon>Bacillota</taxon>
        <taxon>Erysipelotrichia</taxon>
        <taxon>Erysipelotrichales</taxon>
        <taxon>Erysipelotrichaceae</taxon>
        <taxon>Faecalibaculum</taxon>
    </lineage>
</organism>
<reference evidence="3 4" key="1">
    <citation type="submission" date="2016-11" db="EMBL/GenBank/DDBJ databases">
        <title>Description of two novel members of the family Erysipelotrichaceae: Ileibacterium lipovorans gen. nov., sp. nov. and Dubosiella newyorkensis, gen. nov., sp. nov.</title>
        <authorList>
            <person name="Cox L.M."/>
            <person name="Sohn J."/>
            <person name="Tyrrell K.L."/>
            <person name="Citron D.M."/>
            <person name="Lawson P.A."/>
            <person name="Patel N.B."/>
            <person name="Iizumi T."/>
            <person name="Perez-Perez G.I."/>
            <person name="Goldstein E.J."/>
            <person name="Blaser M.J."/>
        </authorList>
    </citation>
    <scope>NUCLEOTIDE SEQUENCE [LARGE SCALE GENOMIC DNA]</scope>
    <source>
        <strain evidence="3 4">NYU-BL-K8</strain>
    </source>
</reference>
<protein>
    <recommendedName>
        <fullName evidence="2">Ricin B lectin domain-containing protein</fullName>
    </recommendedName>
</protein>
<dbReference type="InterPro" id="IPR035992">
    <property type="entry name" value="Ricin_B-like_lectins"/>
</dbReference>
<feature type="compositionally biased region" description="Basic and acidic residues" evidence="1">
    <location>
        <begin position="40"/>
        <end position="49"/>
    </location>
</feature>
<dbReference type="Gene3D" id="2.80.10.50">
    <property type="match status" value="5"/>
</dbReference>
<feature type="compositionally biased region" description="Acidic residues" evidence="1">
    <location>
        <begin position="105"/>
        <end position="132"/>
    </location>
</feature>
<feature type="domain" description="Ricin B lectin" evidence="2">
    <location>
        <begin position="834"/>
        <end position="972"/>
    </location>
</feature>
<feature type="domain" description="Ricin B lectin" evidence="2">
    <location>
        <begin position="676"/>
        <end position="813"/>
    </location>
</feature>
<dbReference type="SUPFAM" id="SSF50370">
    <property type="entry name" value="Ricin B-like lectins"/>
    <property type="match status" value="3"/>
</dbReference>
<accession>A0A1Q9YIX6</accession>
<dbReference type="AlphaFoldDB" id="A0A1Q9YIX6"/>
<evidence type="ECO:0000313" key="3">
    <source>
        <dbReference type="EMBL" id="OLU44281.1"/>
    </source>
</evidence>
<feature type="region of interest" description="Disordered" evidence="1">
    <location>
        <begin position="40"/>
        <end position="146"/>
    </location>
</feature>
<comment type="caution">
    <text evidence="3">The sequence shown here is derived from an EMBL/GenBank/DDBJ whole genome shotgun (WGS) entry which is preliminary data.</text>
</comment>
<dbReference type="InterPro" id="IPR000772">
    <property type="entry name" value="Ricin_B_lectin"/>
</dbReference>
<dbReference type="SMART" id="SM00458">
    <property type="entry name" value="RICIN"/>
    <property type="match status" value="3"/>
</dbReference>
<evidence type="ECO:0000256" key="1">
    <source>
        <dbReference type="SAM" id="MobiDB-lite"/>
    </source>
</evidence>
<dbReference type="RefSeq" id="WP_075885749.1">
    <property type="nucleotide sequence ID" value="NZ_MPJZ01000073.1"/>
</dbReference>
<name>A0A1Q9YIX6_9FIRM</name>
<dbReference type="SUPFAM" id="SSF69360">
    <property type="entry name" value="Cell wall binding repeat"/>
    <property type="match status" value="1"/>
</dbReference>
<gene>
    <name evidence="3" type="ORF">BO223_08910</name>
</gene>
<proteinExistence type="predicted"/>
<evidence type="ECO:0000313" key="4">
    <source>
        <dbReference type="Proteomes" id="UP000186758"/>
    </source>
</evidence>